<evidence type="ECO:0000256" key="2">
    <source>
        <dbReference type="ARBA" id="ARBA00022801"/>
    </source>
</evidence>
<keyword evidence="2" id="KW-0378">Hydrolase</keyword>
<sequence length="202" mass="23609">MNFLAHLHIADHCDSDLSGNLLGDFVKGNPNGKFPLDVVQGIKMHRFVDKYTDTHQVALTQKRLFVKQRQRFAPIALDIFWDHCLSKHWSQFHNLDIDVFCENCARETQEKMRNLTTPERYQNVISAMWAGNWLLSYRKFDNIGHALHRMSLRSPRMGPLADCFTDLNEHYETFEDAFFELYPQVLDATKLHANTIAKEIIQ</sequence>
<keyword evidence="3" id="KW-0443">Lipid metabolism</keyword>
<proteinExistence type="predicted"/>
<evidence type="ECO:0000313" key="5">
    <source>
        <dbReference type="EMBL" id="MBM7035670.1"/>
    </source>
</evidence>
<reference evidence="5 6" key="1">
    <citation type="submission" date="2021-02" db="EMBL/GenBank/DDBJ databases">
        <authorList>
            <person name="Park J.-S."/>
        </authorList>
    </citation>
    <scope>NUCLEOTIDE SEQUENCE [LARGE SCALE GENOMIC DNA]</scope>
    <source>
        <strain evidence="5 6">188UL20-2</strain>
    </source>
</reference>
<keyword evidence="6" id="KW-1185">Reference proteome</keyword>
<keyword evidence="4" id="KW-0276">Fatty acid metabolism</keyword>
<dbReference type="EMBL" id="JAFEUM010000001">
    <property type="protein sequence ID" value="MBM7035670.1"/>
    <property type="molecule type" value="Genomic_DNA"/>
</dbReference>
<dbReference type="Pfam" id="PF04336">
    <property type="entry name" value="ACP_PD"/>
    <property type="match status" value="1"/>
</dbReference>
<evidence type="ECO:0000313" key="6">
    <source>
        <dbReference type="Proteomes" id="UP000809621"/>
    </source>
</evidence>
<dbReference type="RefSeq" id="WP_205157253.1">
    <property type="nucleotide sequence ID" value="NZ_JAFEUM010000001.1"/>
</dbReference>
<dbReference type="PIRSF" id="PIRSF011489">
    <property type="entry name" value="DUF479"/>
    <property type="match status" value="1"/>
</dbReference>
<dbReference type="PANTHER" id="PTHR38764">
    <property type="entry name" value="ACYL CARRIER PROTEIN PHOSPHODIESTERASE"/>
    <property type="match status" value="1"/>
</dbReference>
<organism evidence="5 6">
    <name type="scientific">Vibrio ulleungensis</name>
    <dbReference type="NCBI Taxonomy" id="2807619"/>
    <lineage>
        <taxon>Bacteria</taxon>
        <taxon>Pseudomonadati</taxon>
        <taxon>Pseudomonadota</taxon>
        <taxon>Gammaproteobacteria</taxon>
        <taxon>Vibrionales</taxon>
        <taxon>Vibrionaceae</taxon>
        <taxon>Vibrio</taxon>
    </lineage>
</organism>
<keyword evidence="4" id="KW-0275">Fatty acid biosynthesis</keyword>
<evidence type="ECO:0000256" key="4">
    <source>
        <dbReference type="ARBA" id="ARBA00023160"/>
    </source>
</evidence>
<name>A0ABS2HDK1_9VIBR</name>
<dbReference type="PANTHER" id="PTHR38764:SF1">
    <property type="entry name" value="ACYL CARRIER PROTEIN PHOSPHODIESTERASE"/>
    <property type="match status" value="1"/>
</dbReference>
<gene>
    <name evidence="5" type="ORF">JQC93_04550</name>
</gene>
<dbReference type="InterPro" id="IPR007431">
    <property type="entry name" value="ACP_PD"/>
</dbReference>
<protein>
    <submittedName>
        <fullName evidence="5">DUF479 domain-containing protein</fullName>
    </submittedName>
</protein>
<evidence type="ECO:0000256" key="3">
    <source>
        <dbReference type="ARBA" id="ARBA00023098"/>
    </source>
</evidence>
<dbReference type="Proteomes" id="UP000809621">
    <property type="component" value="Unassembled WGS sequence"/>
</dbReference>
<comment type="caution">
    <text evidence="5">The sequence shown here is derived from an EMBL/GenBank/DDBJ whole genome shotgun (WGS) entry which is preliminary data.</text>
</comment>
<keyword evidence="1" id="KW-0444">Lipid biosynthesis</keyword>
<evidence type="ECO:0000256" key="1">
    <source>
        <dbReference type="ARBA" id="ARBA00022516"/>
    </source>
</evidence>
<accession>A0ABS2HDK1</accession>